<dbReference type="EMBL" id="RQTK01000095">
    <property type="protein sequence ID" value="RUS87987.1"/>
    <property type="molecule type" value="Genomic_DNA"/>
</dbReference>
<proteinExistence type="predicted"/>
<reference evidence="2 3" key="1">
    <citation type="submission" date="2019-01" db="EMBL/GenBank/DDBJ databases">
        <title>A draft genome assembly of the solar-powered sea slug Elysia chlorotica.</title>
        <authorList>
            <person name="Cai H."/>
            <person name="Li Q."/>
            <person name="Fang X."/>
            <person name="Li J."/>
            <person name="Curtis N.E."/>
            <person name="Altenburger A."/>
            <person name="Shibata T."/>
            <person name="Feng M."/>
            <person name="Maeda T."/>
            <person name="Schwartz J.A."/>
            <person name="Shigenobu S."/>
            <person name="Lundholm N."/>
            <person name="Nishiyama T."/>
            <person name="Yang H."/>
            <person name="Hasebe M."/>
            <person name="Li S."/>
            <person name="Pierce S.K."/>
            <person name="Wang J."/>
        </authorList>
    </citation>
    <scope>NUCLEOTIDE SEQUENCE [LARGE SCALE GENOMIC DNA]</scope>
    <source>
        <strain evidence="2">EC2010</strain>
        <tissue evidence="2">Whole organism of an adult</tissue>
    </source>
</reference>
<protein>
    <submittedName>
        <fullName evidence="2">Uncharacterized protein</fullName>
    </submittedName>
</protein>
<evidence type="ECO:0000313" key="3">
    <source>
        <dbReference type="Proteomes" id="UP000271974"/>
    </source>
</evidence>
<dbReference type="AlphaFoldDB" id="A0A433U2D9"/>
<sequence>MFFLLCVYIGFVYITIQTETLNKLNNQMKTKQCVHHSLKPFSIRLLVDHLSTVARSTWVNLQGQAGANGAYIGSTSDGVTSCRTTQVSKIGRVMETKMFVV</sequence>
<evidence type="ECO:0000256" key="1">
    <source>
        <dbReference type="SAM" id="SignalP"/>
    </source>
</evidence>
<comment type="caution">
    <text evidence="2">The sequence shown here is derived from an EMBL/GenBank/DDBJ whole genome shotgun (WGS) entry which is preliminary data.</text>
</comment>
<evidence type="ECO:0000313" key="2">
    <source>
        <dbReference type="EMBL" id="RUS87987.1"/>
    </source>
</evidence>
<feature type="signal peptide" evidence="1">
    <location>
        <begin position="1"/>
        <end position="18"/>
    </location>
</feature>
<name>A0A433U2D9_ELYCH</name>
<feature type="chain" id="PRO_5019152311" evidence="1">
    <location>
        <begin position="19"/>
        <end position="101"/>
    </location>
</feature>
<organism evidence="2 3">
    <name type="scientific">Elysia chlorotica</name>
    <name type="common">Eastern emerald elysia</name>
    <name type="synonym">Sea slug</name>
    <dbReference type="NCBI Taxonomy" id="188477"/>
    <lineage>
        <taxon>Eukaryota</taxon>
        <taxon>Metazoa</taxon>
        <taxon>Spiralia</taxon>
        <taxon>Lophotrochozoa</taxon>
        <taxon>Mollusca</taxon>
        <taxon>Gastropoda</taxon>
        <taxon>Heterobranchia</taxon>
        <taxon>Euthyneura</taxon>
        <taxon>Panpulmonata</taxon>
        <taxon>Sacoglossa</taxon>
        <taxon>Placobranchoidea</taxon>
        <taxon>Plakobranchidae</taxon>
        <taxon>Elysia</taxon>
    </lineage>
</organism>
<keyword evidence="3" id="KW-1185">Reference proteome</keyword>
<keyword evidence="1" id="KW-0732">Signal</keyword>
<gene>
    <name evidence="2" type="ORF">EGW08_004265</name>
</gene>
<accession>A0A433U2D9</accession>
<dbReference type="Proteomes" id="UP000271974">
    <property type="component" value="Unassembled WGS sequence"/>
</dbReference>